<proteinExistence type="predicted"/>
<dbReference type="RefSeq" id="WP_337334713.1">
    <property type="nucleotide sequence ID" value="NZ_JBBDHC010000005.1"/>
</dbReference>
<dbReference type="PROSITE" id="PS51208">
    <property type="entry name" value="AUTOTRANSPORTER"/>
    <property type="match status" value="1"/>
</dbReference>
<dbReference type="Gene3D" id="2.40.128.130">
    <property type="entry name" value="Autotransporter beta-domain"/>
    <property type="match status" value="1"/>
</dbReference>
<dbReference type="InterPro" id="IPR005546">
    <property type="entry name" value="Autotransporte_beta"/>
</dbReference>
<name>A0AAW9QZW6_9GAMM</name>
<dbReference type="InterPro" id="IPR006315">
    <property type="entry name" value="OM_autotransptr_brl_dom"/>
</dbReference>
<dbReference type="NCBIfam" id="TIGR01414">
    <property type="entry name" value="autotrans_barl"/>
    <property type="match status" value="1"/>
</dbReference>
<dbReference type="AlphaFoldDB" id="A0AAW9QZW6"/>
<dbReference type="InterPro" id="IPR036709">
    <property type="entry name" value="Autotransporte_beta_dom_sf"/>
</dbReference>
<accession>A0AAW9QZW6</accession>
<dbReference type="SUPFAM" id="SSF103515">
    <property type="entry name" value="Autotransporter"/>
    <property type="match status" value="1"/>
</dbReference>
<evidence type="ECO:0000256" key="1">
    <source>
        <dbReference type="SAM" id="SignalP"/>
    </source>
</evidence>
<keyword evidence="1" id="KW-0732">Signal</keyword>
<feature type="domain" description="Autotransporter" evidence="2">
    <location>
        <begin position="330"/>
        <end position="620"/>
    </location>
</feature>
<evidence type="ECO:0000259" key="2">
    <source>
        <dbReference type="PROSITE" id="PS51208"/>
    </source>
</evidence>
<dbReference type="Proteomes" id="UP001364472">
    <property type="component" value="Unassembled WGS sequence"/>
</dbReference>
<dbReference type="SMART" id="SM00869">
    <property type="entry name" value="Autotransporter"/>
    <property type="match status" value="1"/>
</dbReference>
<evidence type="ECO:0000313" key="3">
    <source>
        <dbReference type="EMBL" id="MEJ1248993.1"/>
    </source>
</evidence>
<organism evidence="3 4">
    <name type="scientific">Denitratimonas tolerans</name>
    <dbReference type="NCBI Taxonomy" id="1338420"/>
    <lineage>
        <taxon>Bacteria</taxon>
        <taxon>Pseudomonadati</taxon>
        <taxon>Pseudomonadota</taxon>
        <taxon>Gammaproteobacteria</taxon>
        <taxon>Lysobacterales</taxon>
        <taxon>Lysobacteraceae</taxon>
        <taxon>Denitratimonas</taxon>
    </lineage>
</organism>
<sequence>MQSPGKFTVAWLALVLLAGVPLQAAAAAQGRLVVVHQGGKTRTALLPVADGRLAKAASAACLDAGVMFAFTEEALPSAAPVISRVDRVGQVGVRVTLTCTSLDPIGVELVYGAQRGGGTAGYVVNPQARVALNGAGSSATADFRVDIPESAPSRDEHFSVRREAGQFSGDMQGVPMLGTIAAGEAPILHATITGTILPSQPPDGLSGRIDDPWAPGIYRDLYGFCSAPGHRSGPECQALTRLVADGDTEGLIQVLRAVSPEKATSLGPSSVGLMTTQIGNVALRISQLLHGIGGGLDTSGLALAGAGGSFALGDVLHADEDPNEERRTLLGGTRWGLWINGMVGGGDSARHLGNAGFDVDNWSLTAGVDYRLTDAFFLGAAGGYSRLSSDFDGGRDSLDADTRALHLYGGFSGARGLSLDGSVSWVRSGFDLKRYLPGPGSQDLRRLDALAQGSPDATQRGAALGMTWYLQSDIWTIAPMLQYQWIGTRVDAFEERSASIFRLAYARQDLVTRSLSGGVYGDVTLATGVGSFRPYGRALWYANSGSGARNLLAEFVEGGAPMNAVVAAEPDRSYATLELGLGFRRPIGARTVDFNLGALKLFGYEAVERWSVRGDVRIPF</sequence>
<evidence type="ECO:0000313" key="4">
    <source>
        <dbReference type="Proteomes" id="UP001364472"/>
    </source>
</evidence>
<protein>
    <submittedName>
        <fullName evidence="3">Autotransporter outer membrane beta-barrel domain-containing protein</fullName>
    </submittedName>
</protein>
<gene>
    <name evidence="3" type="ORF">WB794_04795</name>
</gene>
<feature type="chain" id="PRO_5043600524" evidence="1">
    <location>
        <begin position="27"/>
        <end position="620"/>
    </location>
</feature>
<reference evidence="3 4" key="1">
    <citation type="journal article" date="2016" name="Antonie Van Leeuwenhoek">
        <title>Denitratimonas tolerans gen. nov., sp. nov., a denitrifying bacterium isolated from a bioreactor for tannery wastewater treatment.</title>
        <authorList>
            <person name="Han S.I."/>
            <person name="Kim J.O."/>
            <person name="Lee Y.R."/>
            <person name="Ekpeghere K.I."/>
            <person name="Koh S.C."/>
            <person name="Whang K.S."/>
        </authorList>
    </citation>
    <scope>NUCLEOTIDE SEQUENCE [LARGE SCALE GENOMIC DNA]</scope>
    <source>
        <strain evidence="3 4">KACC 17565</strain>
    </source>
</reference>
<keyword evidence="4" id="KW-1185">Reference proteome</keyword>
<feature type="signal peptide" evidence="1">
    <location>
        <begin position="1"/>
        <end position="26"/>
    </location>
</feature>
<dbReference type="Pfam" id="PF03797">
    <property type="entry name" value="Autotransporter"/>
    <property type="match status" value="1"/>
</dbReference>
<comment type="caution">
    <text evidence="3">The sequence shown here is derived from an EMBL/GenBank/DDBJ whole genome shotgun (WGS) entry which is preliminary data.</text>
</comment>
<dbReference type="EMBL" id="JBBDHC010000005">
    <property type="protein sequence ID" value="MEJ1248993.1"/>
    <property type="molecule type" value="Genomic_DNA"/>
</dbReference>
<dbReference type="GO" id="GO:0019867">
    <property type="term" value="C:outer membrane"/>
    <property type="evidence" value="ECO:0007669"/>
    <property type="project" value="InterPro"/>
</dbReference>